<feature type="compositionally biased region" description="Low complexity" evidence="1">
    <location>
        <begin position="163"/>
        <end position="188"/>
    </location>
</feature>
<dbReference type="PANTHER" id="PTHR13903">
    <property type="entry name" value="PIRIN-RELATED"/>
    <property type="match status" value="1"/>
</dbReference>
<evidence type="ECO:0000313" key="2">
    <source>
        <dbReference type="EMBL" id="RLN34534.1"/>
    </source>
</evidence>
<dbReference type="Gene3D" id="2.60.120.10">
    <property type="entry name" value="Jelly Rolls"/>
    <property type="match status" value="1"/>
</dbReference>
<dbReference type="Proteomes" id="UP000275267">
    <property type="component" value="Unassembled WGS sequence"/>
</dbReference>
<dbReference type="EMBL" id="PQIB02000002">
    <property type="protein sequence ID" value="RLN34534.1"/>
    <property type="molecule type" value="Genomic_DNA"/>
</dbReference>
<dbReference type="PANTHER" id="PTHR13903:SF23">
    <property type="entry name" value="OS09G0484800 PROTEIN"/>
    <property type="match status" value="1"/>
</dbReference>
<dbReference type="SUPFAM" id="SSF51182">
    <property type="entry name" value="RmlC-like cupins"/>
    <property type="match status" value="1"/>
</dbReference>
<protein>
    <submittedName>
        <fullName evidence="2">Pirin-like protein</fullName>
    </submittedName>
</protein>
<comment type="caution">
    <text evidence="2">The sequence shown here is derived from an EMBL/GenBank/DDBJ whole genome shotgun (WGS) entry which is preliminary data.</text>
</comment>
<feature type="region of interest" description="Disordered" evidence="1">
    <location>
        <begin position="53"/>
        <end position="86"/>
    </location>
</feature>
<accession>A0A3L6T8I1</accession>
<organism evidence="2 3">
    <name type="scientific">Panicum miliaceum</name>
    <name type="common">Proso millet</name>
    <name type="synonym">Broomcorn millet</name>
    <dbReference type="NCBI Taxonomy" id="4540"/>
    <lineage>
        <taxon>Eukaryota</taxon>
        <taxon>Viridiplantae</taxon>
        <taxon>Streptophyta</taxon>
        <taxon>Embryophyta</taxon>
        <taxon>Tracheophyta</taxon>
        <taxon>Spermatophyta</taxon>
        <taxon>Magnoliopsida</taxon>
        <taxon>Liliopsida</taxon>
        <taxon>Poales</taxon>
        <taxon>Poaceae</taxon>
        <taxon>PACMAD clade</taxon>
        <taxon>Panicoideae</taxon>
        <taxon>Panicodae</taxon>
        <taxon>Paniceae</taxon>
        <taxon>Panicinae</taxon>
        <taxon>Panicum</taxon>
        <taxon>Panicum sect. Panicum</taxon>
    </lineage>
</organism>
<feature type="region of interest" description="Disordered" evidence="1">
    <location>
        <begin position="160"/>
        <end position="190"/>
    </location>
</feature>
<keyword evidence="3" id="KW-1185">Reference proteome</keyword>
<name>A0A3L6T8I1_PANMI</name>
<proteinExistence type="predicted"/>
<reference evidence="3" key="1">
    <citation type="journal article" date="2019" name="Nat. Commun.">
        <title>The genome of broomcorn millet.</title>
        <authorList>
            <person name="Zou C."/>
            <person name="Miki D."/>
            <person name="Li D."/>
            <person name="Tang Q."/>
            <person name="Xiao L."/>
            <person name="Rajput S."/>
            <person name="Deng P."/>
            <person name="Jia W."/>
            <person name="Huang R."/>
            <person name="Zhang M."/>
            <person name="Sun Y."/>
            <person name="Hu J."/>
            <person name="Fu X."/>
            <person name="Schnable P.S."/>
            <person name="Li F."/>
            <person name="Zhang H."/>
            <person name="Feng B."/>
            <person name="Zhu X."/>
            <person name="Liu R."/>
            <person name="Schnable J.C."/>
            <person name="Zhu J.-K."/>
            <person name="Zhang H."/>
        </authorList>
    </citation>
    <scope>NUCLEOTIDE SEQUENCE [LARGE SCALE GENOMIC DNA]</scope>
</reference>
<dbReference type="InterPro" id="IPR014710">
    <property type="entry name" value="RmlC-like_jellyroll"/>
</dbReference>
<dbReference type="InterPro" id="IPR012093">
    <property type="entry name" value="Pirin"/>
</dbReference>
<dbReference type="InterPro" id="IPR011051">
    <property type="entry name" value="RmlC_Cupin_sf"/>
</dbReference>
<evidence type="ECO:0000313" key="3">
    <source>
        <dbReference type="Proteomes" id="UP000275267"/>
    </source>
</evidence>
<dbReference type="STRING" id="4540.A0A3L6T8I1"/>
<sequence length="289" mass="30553">MEKPLQVVRKFMVRPQHEGVGAVVRRNIGRFELRYFDLFLVLDEFSISAPAGFPDHPHNGGFTTARRGSGEQARAASTNRGGGSRGVARLRRIHGCAQGLWQAGEVGKPGVVGGLRRRVGSGGLRNGRIRADNGGLRGGRMQSRAFAGGLRRPWAGKLRAGLGRASPSSGRTSSSPAQSREPGSAAAVGGVGGCGAKRQEGLATADGRSGGLLYDGMARSRGGGGHGANGWGRGRLRIWRGLPLRLIADDTRRSQAKGWQREPLMRRAPGVVALPRREGTLKTDGTMIA</sequence>
<evidence type="ECO:0000256" key="1">
    <source>
        <dbReference type="SAM" id="MobiDB-lite"/>
    </source>
</evidence>
<gene>
    <name evidence="2" type="ORF">C2845_PM03G00370</name>
</gene>
<dbReference type="AlphaFoldDB" id="A0A3L6T8I1"/>